<dbReference type="AlphaFoldDB" id="A0A0A2XBC9"/>
<evidence type="ECO:0000313" key="7">
    <source>
        <dbReference type="Proteomes" id="UP000030526"/>
    </source>
</evidence>
<dbReference type="PRINTS" id="PR00830">
    <property type="entry name" value="ENDOLAPTASE"/>
</dbReference>
<feature type="domain" description="Lon proteolytic" evidence="5">
    <location>
        <begin position="355"/>
        <end position="553"/>
    </location>
</feature>
<dbReference type="PROSITE" id="PS51786">
    <property type="entry name" value="LON_PROTEOLYTIC"/>
    <property type="match status" value="1"/>
</dbReference>
<gene>
    <name evidence="6" type="ORF">JP32_11230</name>
</gene>
<evidence type="ECO:0000256" key="3">
    <source>
        <dbReference type="ARBA" id="ARBA00022825"/>
    </source>
</evidence>
<dbReference type="GO" id="GO:0030163">
    <property type="term" value="P:protein catabolic process"/>
    <property type="evidence" value="ECO:0007669"/>
    <property type="project" value="InterPro"/>
</dbReference>
<evidence type="ECO:0000256" key="2">
    <source>
        <dbReference type="ARBA" id="ARBA00022801"/>
    </source>
</evidence>
<comment type="caution">
    <text evidence="6">The sequence shown here is derived from an EMBL/GenBank/DDBJ whole genome shotgun (WGS) entry which is preliminary data.</text>
</comment>
<dbReference type="InterPro" id="IPR041699">
    <property type="entry name" value="AAA_32"/>
</dbReference>
<keyword evidence="3 4" id="KW-0720">Serine protease</keyword>
<dbReference type="Pfam" id="PF05362">
    <property type="entry name" value="Lon_C"/>
    <property type="match status" value="1"/>
</dbReference>
<dbReference type="EC" id="3.4.21.53" evidence="4"/>
<evidence type="ECO:0000259" key="5">
    <source>
        <dbReference type="PROSITE" id="PS51786"/>
    </source>
</evidence>
<dbReference type="Gene3D" id="3.40.50.300">
    <property type="entry name" value="P-loop containing nucleotide triphosphate hydrolases"/>
    <property type="match status" value="1"/>
</dbReference>
<proteinExistence type="inferred from homology"/>
<dbReference type="Gene3D" id="3.30.230.10">
    <property type="match status" value="1"/>
</dbReference>
<sequence>MRTIMDLLKLKWQALAPTFSFSQLPVDPQQTFWDLQPRATAAIDNWLAQNSNAILVLKGEEQFADLLRLQQYLMQYYFADPAVAVNGVHYQFQQSDANDFPTIEMRPAQSVQDNFAQRYWVKCADYLSPQYLFGQVLQLVNSNKIQLIPGLIHQVNGGILILSAAQLLSQFDLWQRLLSILQQQQFHWQLDDILQRQTCVIPPMPLKLKLIIVGSRDNLAEFETFQPDLYQLADYAEIAAYTDIEDQQQQQQWTNYLIELAKNELQCNLDLSAINRIYQWLTRESEDRHLIANSPTQLITILKGALSYRANSNDNIINAEMVEQFYQQQCYQRDLLQQRSYQSILAEQVYIDTESEEIGQINGLSVIEYPGVPYSFGEPSRISCLVQIGEGGEIVDVDRKNELAGNIHSKGMMIAQSCLSNILQLPSQLPFSASLVFEQSYTEIDGDSASLAMLCVLVSALAELPLPQNIAVTGAIDQFGLVHAVGGVNQKIEGFFAICQQRGLNGHQGVIIPAVVCNQLSLNQEVIAAVKAQQFHLWIVEDAAQALQILLQRDLIEMPDKTYHADNRPLNQLILQNIEQKSEHKSACSKWFSWLSAMKKA</sequence>
<accession>A0A0A2XBC9</accession>
<dbReference type="SUPFAM" id="SSF54211">
    <property type="entry name" value="Ribosomal protein S5 domain 2-like"/>
    <property type="match status" value="1"/>
</dbReference>
<dbReference type="Pfam" id="PF13654">
    <property type="entry name" value="AAA_32"/>
    <property type="match status" value="1"/>
</dbReference>
<dbReference type="InterPro" id="IPR027417">
    <property type="entry name" value="P-loop_NTPase"/>
</dbReference>
<evidence type="ECO:0000313" key="6">
    <source>
        <dbReference type="EMBL" id="KGQ29433.1"/>
    </source>
</evidence>
<dbReference type="GO" id="GO:0006508">
    <property type="term" value="P:proteolysis"/>
    <property type="evidence" value="ECO:0007669"/>
    <property type="project" value="UniProtKB-KW"/>
</dbReference>
<reference evidence="6 7" key="1">
    <citation type="submission" date="2014-08" db="EMBL/GenBank/DDBJ databases">
        <title>Chaperone-usher fimbriae in a diverse selection of Gallibacterium genomes.</title>
        <authorList>
            <person name="Kudirkiene E."/>
            <person name="Bager R.J."/>
            <person name="Johnson T.J."/>
            <person name="Bojesen A.M."/>
        </authorList>
    </citation>
    <scope>NUCLEOTIDE SEQUENCE [LARGE SCALE GENOMIC DNA]</scope>
    <source>
        <strain evidence="6 7">20558/3kl.</strain>
    </source>
</reference>
<dbReference type="InterPro" id="IPR008268">
    <property type="entry name" value="Peptidase_S16_AS"/>
</dbReference>
<dbReference type="InterPro" id="IPR020568">
    <property type="entry name" value="Ribosomal_Su5_D2-typ_SF"/>
</dbReference>
<dbReference type="GO" id="GO:0005524">
    <property type="term" value="F:ATP binding"/>
    <property type="evidence" value="ECO:0007669"/>
    <property type="project" value="InterPro"/>
</dbReference>
<dbReference type="Proteomes" id="UP000030526">
    <property type="component" value="Unassembled WGS sequence"/>
</dbReference>
<feature type="active site" evidence="4">
    <location>
        <position position="448"/>
    </location>
</feature>
<keyword evidence="2 4" id="KW-0378">Hydrolase</keyword>
<name>A0A0A2XBC9_9PAST</name>
<dbReference type="GO" id="GO:0004252">
    <property type="term" value="F:serine-type endopeptidase activity"/>
    <property type="evidence" value="ECO:0007669"/>
    <property type="project" value="UniProtKB-UniRule"/>
</dbReference>
<comment type="catalytic activity">
    <reaction evidence="4">
        <text>Hydrolysis of proteins in presence of ATP.</text>
        <dbReference type="EC" id="3.4.21.53"/>
    </reaction>
</comment>
<dbReference type="EMBL" id="JPXS01000072">
    <property type="protein sequence ID" value="KGQ29433.1"/>
    <property type="molecule type" value="Genomic_DNA"/>
</dbReference>
<dbReference type="InterPro" id="IPR027065">
    <property type="entry name" value="Lon_Prtase"/>
</dbReference>
<dbReference type="PANTHER" id="PTHR10046">
    <property type="entry name" value="ATP DEPENDENT LON PROTEASE FAMILY MEMBER"/>
    <property type="match status" value="1"/>
</dbReference>
<dbReference type="MEROPS" id="S16.A10"/>
<feature type="active site" evidence="4">
    <location>
        <position position="491"/>
    </location>
</feature>
<organism evidence="6 7">
    <name type="scientific">Gallibacterium anatis</name>
    <dbReference type="NCBI Taxonomy" id="750"/>
    <lineage>
        <taxon>Bacteria</taxon>
        <taxon>Pseudomonadati</taxon>
        <taxon>Pseudomonadota</taxon>
        <taxon>Gammaproteobacteria</taxon>
        <taxon>Pasteurellales</taxon>
        <taxon>Pasteurellaceae</taxon>
        <taxon>Gallibacterium</taxon>
    </lineage>
</organism>
<protein>
    <recommendedName>
        <fullName evidence="4">endopeptidase La</fullName>
        <ecNumber evidence="4">3.4.21.53</ecNumber>
    </recommendedName>
</protein>
<dbReference type="GO" id="GO:0004176">
    <property type="term" value="F:ATP-dependent peptidase activity"/>
    <property type="evidence" value="ECO:0007669"/>
    <property type="project" value="UniProtKB-UniRule"/>
</dbReference>
<comment type="similarity">
    <text evidence="4">Belongs to the peptidase S16 family.</text>
</comment>
<dbReference type="PROSITE" id="PS01046">
    <property type="entry name" value="LON_SER"/>
    <property type="match status" value="1"/>
</dbReference>
<dbReference type="InterPro" id="IPR014721">
    <property type="entry name" value="Ribsml_uS5_D2-typ_fold_subgr"/>
</dbReference>
<evidence type="ECO:0000256" key="4">
    <source>
        <dbReference type="PROSITE-ProRule" id="PRU01122"/>
    </source>
</evidence>
<evidence type="ECO:0000256" key="1">
    <source>
        <dbReference type="ARBA" id="ARBA00022670"/>
    </source>
</evidence>
<keyword evidence="1 4" id="KW-0645">Protease</keyword>
<dbReference type="InterPro" id="IPR008269">
    <property type="entry name" value="Lon_proteolytic"/>
</dbReference>